<evidence type="ECO:0000259" key="1">
    <source>
        <dbReference type="Pfam" id="PF07727"/>
    </source>
</evidence>
<name>A0A371FZX1_MUCPR</name>
<accession>A0A371FZX1</accession>
<keyword evidence="3" id="KW-1185">Reference proteome</keyword>
<dbReference type="Proteomes" id="UP000257109">
    <property type="component" value="Unassembled WGS sequence"/>
</dbReference>
<evidence type="ECO:0000313" key="2">
    <source>
        <dbReference type="EMBL" id="RDX83820.1"/>
    </source>
</evidence>
<comment type="caution">
    <text evidence="2">The sequence shown here is derived from an EMBL/GenBank/DDBJ whole genome shotgun (WGS) entry which is preliminary data.</text>
</comment>
<feature type="non-terminal residue" evidence="2">
    <location>
        <position position="1"/>
    </location>
</feature>
<dbReference type="EMBL" id="QJKJ01007240">
    <property type="protein sequence ID" value="RDX83820.1"/>
    <property type="molecule type" value="Genomic_DNA"/>
</dbReference>
<gene>
    <name evidence="2" type="ORF">CR513_35221</name>
</gene>
<dbReference type="AlphaFoldDB" id="A0A371FZX1"/>
<dbReference type="InterPro" id="IPR013103">
    <property type="entry name" value="RVT_2"/>
</dbReference>
<feature type="domain" description="Reverse transcriptase Ty1/copia-type" evidence="1">
    <location>
        <begin position="71"/>
        <end position="148"/>
    </location>
</feature>
<proteinExistence type="predicted"/>
<sequence>MVRKFVRTHKPPTYLNNYNVTSTCSIPYPIPMTNYIKATFVDKAIASTQFYHLRQLEPIMHFFIVNWIKNLSTAQPNQVSTLLKSLYSLKQGSRQRYAKLLSFLNSLGYVQFQFDHFLFTKCHNQLFISLPTYMDDLILISNYLTKISIRKYVPDLLTTRSLFVRCQIIYHAYICSNSTNFISSMSHCFT</sequence>
<reference evidence="2" key="1">
    <citation type="submission" date="2018-05" db="EMBL/GenBank/DDBJ databases">
        <title>Draft genome of Mucuna pruriens seed.</title>
        <authorList>
            <person name="Nnadi N.E."/>
            <person name="Vos R."/>
            <person name="Hasami M.H."/>
            <person name="Devisetty U.K."/>
            <person name="Aguiy J.C."/>
        </authorList>
    </citation>
    <scope>NUCLEOTIDE SEQUENCE [LARGE SCALE GENOMIC DNA]</scope>
    <source>
        <strain evidence="2">JCA_2017</strain>
    </source>
</reference>
<dbReference type="Pfam" id="PF07727">
    <property type="entry name" value="RVT_2"/>
    <property type="match status" value="1"/>
</dbReference>
<evidence type="ECO:0000313" key="3">
    <source>
        <dbReference type="Proteomes" id="UP000257109"/>
    </source>
</evidence>
<organism evidence="2 3">
    <name type="scientific">Mucuna pruriens</name>
    <name type="common">Velvet bean</name>
    <name type="synonym">Dolichos pruriens</name>
    <dbReference type="NCBI Taxonomy" id="157652"/>
    <lineage>
        <taxon>Eukaryota</taxon>
        <taxon>Viridiplantae</taxon>
        <taxon>Streptophyta</taxon>
        <taxon>Embryophyta</taxon>
        <taxon>Tracheophyta</taxon>
        <taxon>Spermatophyta</taxon>
        <taxon>Magnoliopsida</taxon>
        <taxon>eudicotyledons</taxon>
        <taxon>Gunneridae</taxon>
        <taxon>Pentapetalae</taxon>
        <taxon>rosids</taxon>
        <taxon>fabids</taxon>
        <taxon>Fabales</taxon>
        <taxon>Fabaceae</taxon>
        <taxon>Papilionoideae</taxon>
        <taxon>50 kb inversion clade</taxon>
        <taxon>NPAAA clade</taxon>
        <taxon>indigoferoid/millettioid clade</taxon>
        <taxon>Phaseoleae</taxon>
        <taxon>Mucuna</taxon>
    </lineage>
</organism>
<protein>
    <recommendedName>
        <fullName evidence="1">Reverse transcriptase Ty1/copia-type domain-containing protein</fullName>
    </recommendedName>
</protein>